<dbReference type="InterPro" id="IPR000253">
    <property type="entry name" value="FHA_dom"/>
</dbReference>
<evidence type="ECO:0000313" key="4">
    <source>
        <dbReference type="EMBL" id="VFJ43931.1"/>
    </source>
</evidence>
<dbReference type="InterPro" id="IPR008984">
    <property type="entry name" value="SMAD_FHA_dom_sf"/>
</dbReference>
<sequence>MESTHTFTIGRKPNCDIVLTDRSVSRLHATLSVSNDGRWLLRDHSSSGTCFVDRDVSLEGRSACVSSADILQFGESIITVQALVEEIRRKFPELFNHREEKSGRAKVYGPLANPVCGGIIGFSVVLAIVFTVLCSEKVREFLTAPVWQGIGSVAAIIGAIAAVLVVVFMLRGVESKPH</sequence>
<evidence type="ECO:0000256" key="1">
    <source>
        <dbReference type="SAM" id="Phobius"/>
    </source>
</evidence>
<gene>
    <name evidence="3" type="ORF">BECKFM1743A_GA0114220_1000413</name>
    <name evidence="5" type="ORF">BECKFM1743B_GA0114221_100386</name>
    <name evidence="4" type="ORF">BECKFM1743C_GA0114222_100066</name>
</gene>
<keyword evidence="1" id="KW-0812">Transmembrane</keyword>
<organism evidence="4">
    <name type="scientific">Candidatus Kentrum sp. FM</name>
    <dbReference type="NCBI Taxonomy" id="2126340"/>
    <lineage>
        <taxon>Bacteria</taxon>
        <taxon>Pseudomonadati</taxon>
        <taxon>Pseudomonadota</taxon>
        <taxon>Gammaproteobacteria</taxon>
        <taxon>Candidatus Kentrum</taxon>
    </lineage>
</organism>
<protein>
    <submittedName>
        <fullName evidence="4">FHA domain-containing protein</fullName>
    </submittedName>
</protein>
<evidence type="ECO:0000259" key="2">
    <source>
        <dbReference type="PROSITE" id="PS50006"/>
    </source>
</evidence>
<dbReference type="AlphaFoldDB" id="A0A450RXQ0"/>
<dbReference type="SMART" id="SM00240">
    <property type="entry name" value="FHA"/>
    <property type="match status" value="1"/>
</dbReference>
<feature type="domain" description="FHA" evidence="2">
    <location>
        <begin position="7"/>
        <end position="56"/>
    </location>
</feature>
<evidence type="ECO:0000313" key="3">
    <source>
        <dbReference type="EMBL" id="VFJ43101.1"/>
    </source>
</evidence>
<name>A0A450RXQ0_9GAMM</name>
<proteinExistence type="predicted"/>
<keyword evidence="1" id="KW-1133">Transmembrane helix</keyword>
<reference evidence="4" key="1">
    <citation type="submission" date="2019-02" db="EMBL/GenBank/DDBJ databases">
        <authorList>
            <person name="Gruber-Vodicka R. H."/>
            <person name="Seah K. B. B."/>
        </authorList>
    </citation>
    <scope>NUCLEOTIDE SEQUENCE</scope>
    <source>
        <strain evidence="3">BECK_BZ163</strain>
        <strain evidence="5">BECK_BZ164</strain>
        <strain evidence="4">BECK_BZ165</strain>
    </source>
</reference>
<dbReference type="PROSITE" id="PS50006">
    <property type="entry name" value="FHA_DOMAIN"/>
    <property type="match status" value="1"/>
</dbReference>
<feature type="transmembrane region" description="Helical" evidence="1">
    <location>
        <begin position="111"/>
        <end position="133"/>
    </location>
</feature>
<dbReference type="EMBL" id="CAADFA010000006">
    <property type="protein sequence ID" value="VFJ43931.1"/>
    <property type="molecule type" value="Genomic_DNA"/>
</dbReference>
<dbReference type="EMBL" id="CAADFL010000038">
    <property type="protein sequence ID" value="VFK07342.1"/>
    <property type="molecule type" value="Genomic_DNA"/>
</dbReference>
<feature type="transmembrane region" description="Helical" evidence="1">
    <location>
        <begin position="145"/>
        <end position="170"/>
    </location>
</feature>
<dbReference type="Pfam" id="PF00498">
    <property type="entry name" value="FHA"/>
    <property type="match status" value="1"/>
</dbReference>
<dbReference type="CDD" id="cd00060">
    <property type="entry name" value="FHA"/>
    <property type="match status" value="1"/>
</dbReference>
<dbReference type="EMBL" id="CAADEZ010000004">
    <property type="protein sequence ID" value="VFJ43101.1"/>
    <property type="molecule type" value="Genomic_DNA"/>
</dbReference>
<dbReference type="SUPFAM" id="SSF49879">
    <property type="entry name" value="SMAD/FHA domain"/>
    <property type="match status" value="1"/>
</dbReference>
<evidence type="ECO:0000313" key="5">
    <source>
        <dbReference type="EMBL" id="VFK07342.1"/>
    </source>
</evidence>
<keyword evidence="1" id="KW-0472">Membrane</keyword>
<accession>A0A450RXQ0</accession>
<dbReference type="Gene3D" id="2.60.200.20">
    <property type="match status" value="1"/>
</dbReference>